<evidence type="ECO:0000313" key="2">
    <source>
        <dbReference type="Proteomes" id="UP001165960"/>
    </source>
</evidence>
<evidence type="ECO:0000313" key="1">
    <source>
        <dbReference type="EMBL" id="KAJ9065523.1"/>
    </source>
</evidence>
<dbReference type="EMBL" id="QTSX02004342">
    <property type="protein sequence ID" value="KAJ9065523.1"/>
    <property type="molecule type" value="Genomic_DNA"/>
</dbReference>
<protein>
    <submittedName>
        <fullName evidence="1">Uncharacterized protein</fullName>
    </submittedName>
</protein>
<sequence length="817" mass="93651">MESLPYNLHELTWDDEHLTNTQGQYCYCGMNKTKLLNNDMFQCKVCKQWFHFGCIKSASTNFLYGDVWADFTCSLCSPTSTEIFIQTLTSWRISIFRIVKHLTILRFNEMGTFKNAFFPAYMITKTMDENWDIVRHGQIRTATWTNTVAAEMCTNSVLFQSGTDTLGVKGHWGLREVFSKSEITTEEVFKLQPASNRHRTNLTKEKEPREMRQDSEVPSPRESLGRIARGSDVGEKHIKRKRGPKINSPLAETLEKKKKRVCQPKKVGSPLKSPTSSKVTVEAQDLSKEKGSPNVFFGQSLPDPSTEKHKSIWNLSPKDHWVSRGLGRNARRCFHLMKAYSISTKVHPVRLITPLERLVSPNSCLASKAQSPALSTDSSSLTYILSSDHEMDDLMKPPEPSVASNLAGHLSTKGPDVPKEFKNFHKVSSEREVHPISPPQLEHKLMSSIQEWQLLQRLDHSRALTPAARRLKRKLAMNRHKDSLGIPRFNLNHSVNKYLQHRALRIQPCFPTFEATREPSREHTRESSTEPIVEHMQEHTKDSNHESMNKLIKDDNLKERETRHSLVSEVCVTPWEKSFASRLYGPILSNRRAALRSLSRISPYHGTELLPVIWQVKALPKHQWPVKLRLLMALRQKHTLRSIKGSPARPIKKFSVPTRHSPISIADREIKALPQPLDFCYIEPHHLPQVNQLLSRLFWTGINMREALQYPDYGIVVLYGSLVIGCAFMTPGHYITYLAIAPGWQNSGLGKKLLFLLIQKSRGHDITLHVSTNNPALILYQAFGFKIEQFLVNFYDKYISPNSYMHRNAFFVRLRQG</sequence>
<keyword evidence="2" id="KW-1185">Reference proteome</keyword>
<reference evidence="1" key="1">
    <citation type="submission" date="2022-04" db="EMBL/GenBank/DDBJ databases">
        <title>Genome of the entomopathogenic fungus Entomophthora muscae.</title>
        <authorList>
            <person name="Elya C."/>
            <person name="Lovett B.R."/>
            <person name="Lee E."/>
            <person name="Macias A.M."/>
            <person name="Hajek A.E."/>
            <person name="De Bivort B.L."/>
            <person name="Kasson M.T."/>
            <person name="De Fine Licht H.H."/>
            <person name="Stajich J.E."/>
        </authorList>
    </citation>
    <scope>NUCLEOTIDE SEQUENCE</scope>
    <source>
        <strain evidence="1">Berkeley</strain>
    </source>
</reference>
<accession>A0ACC2ST37</accession>
<proteinExistence type="predicted"/>
<organism evidence="1 2">
    <name type="scientific">Entomophthora muscae</name>
    <dbReference type="NCBI Taxonomy" id="34485"/>
    <lineage>
        <taxon>Eukaryota</taxon>
        <taxon>Fungi</taxon>
        <taxon>Fungi incertae sedis</taxon>
        <taxon>Zoopagomycota</taxon>
        <taxon>Entomophthoromycotina</taxon>
        <taxon>Entomophthoromycetes</taxon>
        <taxon>Entomophthorales</taxon>
        <taxon>Entomophthoraceae</taxon>
        <taxon>Entomophthora</taxon>
    </lineage>
</organism>
<name>A0ACC2ST37_9FUNG</name>
<comment type="caution">
    <text evidence="1">The sequence shown here is derived from an EMBL/GenBank/DDBJ whole genome shotgun (WGS) entry which is preliminary data.</text>
</comment>
<dbReference type="Proteomes" id="UP001165960">
    <property type="component" value="Unassembled WGS sequence"/>
</dbReference>
<gene>
    <name evidence="1" type="ORF">DSO57_1018680</name>
</gene>